<keyword evidence="2" id="KW-1185">Reference proteome</keyword>
<comment type="caution">
    <text evidence="1">The sequence shown here is derived from an EMBL/GenBank/DDBJ whole genome shotgun (WGS) entry which is preliminary data.</text>
</comment>
<reference evidence="1 2" key="1">
    <citation type="submission" date="2019-03" db="EMBL/GenBank/DDBJ databases">
        <title>Genomic Encyclopedia of Type Strains, Phase IV (KMG-IV): sequencing the most valuable type-strain genomes for metagenomic binning, comparative biology and taxonomic classification.</title>
        <authorList>
            <person name="Goeker M."/>
        </authorList>
    </citation>
    <scope>NUCLEOTIDE SEQUENCE [LARGE SCALE GENOMIC DNA]</scope>
    <source>
        <strain evidence="1 2">DSM 101</strain>
    </source>
</reference>
<dbReference type="RefSeq" id="WP_165901527.1">
    <property type="nucleotide sequence ID" value="NZ_SMFY01000001.1"/>
</dbReference>
<gene>
    <name evidence="1" type="ORF">EV667_0232</name>
</gene>
<organism evidence="1 2">
    <name type="scientific">Ancylobacter aquaticus</name>
    <dbReference type="NCBI Taxonomy" id="100"/>
    <lineage>
        <taxon>Bacteria</taxon>
        <taxon>Pseudomonadati</taxon>
        <taxon>Pseudomonadota</taxon>
        <taxon>Alphaproteobacteria</taxon>
        <taxon>Hyphomicrobiales</taxon>
        <taxon>Xanthobacteraceae</taxon>
        <taxon>Ancylobacter</taxon>
    </lineage>
</organism>
<protein>
    <submittedName>
        <fullName evidence="1">Uncharacterized protein</fullName>
    </submittedName>
</protein>
<sequence length="56" mass="6216">MNQRPEPTTFIAITPTMRQLIENVVEDLMLLLDEIDGDVDCEDEAPRFAAGDTPAP</sequence>
<dbReference type="AlphaFoldDB" id="A0A4R1I8J6"/>
<name>A0A4R1I8J6_ANCAQ</name>
<dbReference type="EMBL" id="SMFY01000001">
    <property type="protein sequence ID" value="TCK30145.1"/>
    <property type="molecule type" value="Genomic_DNA"/>
</dbReference>
<dbReference type="Proteomes" id="UP000295030">
    <property type="component" value="Unassembled WGS sequence"/>
</dbReference>
<evidence type="ECO:0000313" key="2">
    <source>
        <dbReference type="Proteomes" id="UP000295030"/>
    </source>
</evidence>
<accession>A0A4R1I8J6</accession>
<proteinExistence type="predicted"/>
<evidence type="ECO:0000313" key="1">
    <source>
        <dbReference type="EMBL" id="TCK30145.1"/>
    </source>
</evidence>